<accession>A0A392REU8</accession>
<keyword evidence="2" id="KW-1185">Reference proteome</keyword>
<reference evidence="1 2" key="1">
    <citation type="journal article" date="2018" name="Front. Plant Sci.">
        <title>Red Clover (Trifolium pratense) and Zigzag Clover (T. medium) - A Picture of Genomic Similarities and Differences.</title>
        <authorList>
            <person name="Dluhosova J."/>
            <person name="Istvanek J."/>
            <person name="Nedelnik J."/>
            <person name="Repkova J."/>
        </authorList>
    </citation>
    <scope>NUCLEOTIDE SEQUENCE [LARGE SCALE GENOMIC DNA]</scope>
    <source>
        <strain evidence="2">cv. 10/8</strain>
        <tissue evidence="1">Leaf</tissue>
    </source>
</reference>
<evidence type="ECO:0000313" key="2">
    <source>
        <dbReference type="Proteomes" id="UP000265520"/>
    </source>
</evidence>
<dbReference type="AlphaFoldDB" id="A0A392REU8"/>
<name>A0A392REU8_9FABA</name>
<proteinExistence type="predicted"/>
<protein>
    <submittedName>
        <fullName evidence="1">Retrovirus-related pol polyprotein from transposon tnt 1-94</fullName>
    </submittedName>
</protein>
<evidence type="ECO:0000313" key="1">
    <source>
        <dbReference type="EMBL" id="MCI34300.1"/>
    </source>
</evidence>
<feature type="non-terminal residue" evidence="1">
    <location>
        <position position="57"/>
    </location>
</feature>
<dbReference type="EMBL" id="LXQA010212496">
    <property type="protein sequence ID" value="MCI34300.1"/>
    <property type="molecule type" value="Genomic_DNA"/>
</dbReference>
<dbReference type="Proteomes" id="UP000265520">
    <property type="component" value="Unassembled WGS sequence"/>
</dbReference>
<comment type="caution">
    <text evidence="1">The sequence shown here is derived from an EMBL/GenBank/DDBJ whole genome shotgun (WGS) entry which is preliminary data.</text>
</comment>
<organism evidence="1 2">
    <name type="scientific">Trifolium medium</name>
    <dbReference type="NCBI Taxonomy" id="97028"/>
    <lineage>
        <taxon>Eukaryota</taxon>
        <taxon>Viridiplantae</taxon>
        <taxon>Streptophyta</taxon>
        <taxon>Embryophyta</taxon>
        <taxon>Tracheophyta</taxon>
        <taxon>Spermatophyta</taxon>
        <taxon>Magnoliopsida</taxon>
        <taxon>eudicotyledons</taxon>
        <taxon>Gunneridae</taxon>
        <taxon>Pentapetalae</taxon>
        <taxon>rosids</taxon>
        <taxon>fabids</taxon>
        <taxon>Fabales</taxon>
        <taxon>Fabaceae</taxon>
        <taxon>Papilionoideae</taxon>
        <taxon>50 kb inversion clade</taxon>
        <taxon>NPAAA clade</taxon>
        <taxon>Hologalegina</taxon>
        <taxon>IRL clade</taxon>
        <taxon>Trifolieae</taxon>
        <taxon>Trifolium</taxon>
    </lineage>
</organism>
<sequence length="57" mass="6385">MVKDLPELEDTAEKCSDCLVGKQHRDAIPKKAMWRATIKLELVYSDICGPINPKSKA</sequence>